<feature type="chain" id="PRO_5046322855" evidence="2">
    <location>
        <begin position="24"/>
        <end position="269"/>
    </location>
</feature>
<reference evidence="5" key="1">
    <citation type="journal article" date="2019" name="Int. J. Syst. Evol. Microbiol.">
        <title>The Global Catalogue of Microorganisms (GCM) 10K type strain sequencing project: providing services to taxonomists for standard genome sequencing and annotation.</title>
        <authorList>
            <consortium name="The Broad Institute Genomics Platform"/>
            <consortium name="The Broad Institute Genome Sequencing Center for Infectious Disease"/>
            <person name="Wu L."/>
            <person name="Ma J."/>
        </authorList>
    </citation>
    <scope>NUCLEOTIDE SEQUENCE [LARGE SCALE GENOMIC DNA]</scope>
    <source>
        <strain evidence="5">ZS-35-S2</strain>
    </source>
</reference>
<sequence length="269" mass="28673">MRIRRTVLATLTVVMAASTAASAADMPVYGGMLSSAPELVPVEIGTGWYLRGDVSYDIEQDYDGRAGLYSPFASVSTDYDDLTLDDAFSGGLGIGYQFTDFLRGDITARYGKSDVSAFTDLNGACFFGATCDLRGTAEMETWDLMANAYVDLGTFAGFTPYIGGGLGAVNVSYQDASLAYCDTGLGGCVTDTVGSGEDSWRFAYSLMAGLAYNINRSLAVDIGYRYLNVDGGDMYNLALDGDFAGSGLSSQDDGFDRHSITAGLRYKLW</sequence>
<name>A0ABW5CH97_9HYPH</name>
<proteinExistence type="predicted"/>
<evidence type="ECO:0000256" key="1">
    <source>
        <dbReference type="ARBA" id="ARBA00022729"/>
    </source>
</evidence>
<dbReference type="Pfam" id="PF13505">
    <property type="entry name" value="OMP_b-brl"/>
    <property type="match status" value="1"/>
</dbReference>
<accession>A0ABW5CH97</accession>
<keyword evidence="1 2" id="KW-0732">Signal</keyword>
<keyword evidence="5" id="KW-1185">Reference proteome</keyword>
<dbReference type="EMBL" id="JBHUIJ010000002">
    <property type="protein sequence ID" value="MFD2236111.1"/>
    <property type="molecule type" value="Genomic_DNA"/>
</dbReference>
<dbReference type="Gene3D" id="2.40.160.20">
    <property type="match status" value="1"/>
</dbReference>
<feature type="domain" description="Outer membrane protein beta-barrel" evidence="3">
    <location>
        <begin position="23"/>
        <end position="267"/>
    </location>
</feature>
<evidence type="ECO:0000256" key="2">
    <source>
        <dbReference type="SAM" id="SignalP"/>
    </source>
</evidence>
<gene>
    <name evidence="4" type="ORF">ACFSKQ_01375</name>
</gene>
<dbReference type="InterPro" id="IPR027385">
    <property type="entry name" value="Beta-barrel_OMP"/>
</dbReference>
<evidence type="ECO:0000313" key="4">
    <source>
        <dbReference type="EMBL" id="MFD2236111.1"/>
    </source>
</evidence>
<dbReference type="Proteomes" id="UP001597371">
    <property type="component" value="Unassembled WGS sequence"/>
</dbReference>
<organism evidence="4 5">
    <name type="scientific">Aureimonas populi</name>
    <dbReference type="NCBI Taxonomy" id="1701758"/>
    <lineage>
        <taxon>Bacteria</taxon>
        <taxon>Pseudomonadati</taxon>
        <taxon>Pseudomonadota</taxon>
        <taxon>Alphaproteobacteria</taxon>
        <taxon>Hyphomicrobiales</taxon>
        <taxon>Aurantimonadaceae</taxon>
        <taxon>Aureimonas</taxon>
    </lineage>
</organism>
<evidence type="ECO:0000313" key="5">
    <source>
        <dbReference type="Proteomes" id="UP001597371"/>
    </source>
</evidence>
<comment type="caution">
    <text evidence="4">The sequence shown here is derived from an EMBL/GenBank/DDBJ whole genome shotgun (WGS) entry which is preliminary data.</text>
</comment>
<dbReference type="RefSeq" id="WP_209735960.1">
    <property type="nucleotide sequence ID" value="NZ_CP072611.1"/>
</dbReference>
<feature type="signal peptide" evidence="2">
    <location>
        <begin position="1"/>
        <end position="23"/>
    </location>
</feature>
<evidence type="ECO:0000259" key="3">
    <source>
        <dbReference type="Pfam" id="PF13505"/>
    </source>
</evidence>
<dbReference type="SUPFAM" id="SSF56925">
    <property type="entry name" value="OMPA-like"/>
    <property type="match status" value="1"/>
</dbReference>
<protein>
    <submittedName>
        <fullName evidence="4">Outer membrane protein</fullName>
    </submittedName>
</protein>
<dbReference type="InterPro" id="IPR011250">
    <property type="entry name" value="OMP/PagP_B-barrel"/>
</dbReference>